<keyword evidence="4" id="KW-0472">Membrane</keyword>
<dbReference type="GO" id="GO:0016020">
    <property type="term" value="C:membrane"/>
    <property type="evidence" value="ECO:0007669"/>
    <property type="project" value="UniProtKB-SubCell"/>
</dbReference>
<keyword evidence="6" id="KW-0449">Lipoprotein</keyword>
<evidence type="ECO:0000313" key="8">
    <source>
        <dbReference type="Proteomes" id="UP000028569"/>
    </source>
</evidence>
<evidence type="ECO:0000256" key="2">
    <source>
        <dbReference type="ARBA" id="ARBA00008973"/>
    </source>
</evidence>
<accession>A0A087VV87</accession>
<name>A0A087VV87_9BIFI</name>
<organism evidence="7 8">
    <name type="scientific">Bifidobacterium [indicum] DSM 20214 = LMG 11587</name>
    <dbReference type="NCBI Taxonomy" id="1341694"/>
    <lineage>
        <taxon>Bacteria</taxon>
        <taxon>Bacillati</taxon>
        <taxon>Actinomycetota</taxon>
        <taxon>Actinomycetes</taxon>
        <taxon>Bifidobacteriales</taxon>
        <taxon>Bifidobacteriaceae</taxon>
        <taxon>Bifidobacterium</taxon>
    </lineage>
</organism>
<dbReference type="AlphaFoldDB" id="A0A087VV87"/>
<gene>
    <name evidence="7" type="ORF">BINDI_0934</name>
</gene>
<keyword evidence="8" id="KW-1185">Reference proteome</keyword>
<dbReference type="PANTHER" id="PTHR30429:SF3">
    <property type="entry name" value="LIPOPROTEIN"/>
    <property type="match status" value="1"/>
</dbReference>
<keyword evidence="3" id="KW-0732">Signal</keyword>
<dbReference type="SUPFAM" id="SSF53850">
    <property type="entry name" value="Periplasmic binding protein-like II"/>
    <property type="match status" value="1"/>
</dbReference>
<proteinExistence type="inferred from homology"/>
<dbReference type="HOGENOM" id="CLU_067080_1_0_11"/>
<reference evidence="7 8" key="1">
    <citation type="journal article" date="2014" name="Appl. Environ. Microbiol.">
        <title>Genomic encyclopedia of type strains of the genus Bifidobacterium.</title>
        <authorList>
            <person name="Milani C."/>
            <person name="Lugli G.A."/>
            <person name="Duranti S."/>
            <person name="Turroni F."/>
            <person name="Bottacini F."/>
            <person name="Mangifesta M."/>
            <person name="Sanchez B."/>
            <person name="Viappiani A."/>
            <person name="Mancabelli L."/>
            <person name="Taminiau B."/>
            <person name="Delcenserie V."/>
            <person name="Barrangou R."/>
            <person name="Margolles A."/>
            <person name="van Sinderen D."/>
            <person name="Ventura M."/>
        </authorList>
    </citation>
    <scope>NUCLEOTIDE SEQUENCE [LARGE SCALE GENOMIC DNA]</scope>
    <source>
        <strain evidence="7 8">LMG 11587</strain>
    </source>
</reference>
<dbReference type="Proteomes" id="UP000028569">
    <property type="component" value="Chromosome"/>
</dbReference>
<evidence type="ECO:0000256" key="3">
    <source>
        <dbReference type="ARBA" id="ARBA00022729"/>
    </source>
</evidence>
<evidence type="ECO:0000256" key="6">
    <source>
        <dbReference type="ARBA" id="ARBA00023288"/>
    </source>
</evidence>
<evidence type="ECO:0000313" key="7">
    <source>
        <dbReference type="EMBL" id="AIC92198.1"/>
    </source>
</evidence>
<evidence type="ECO:0000256" key="4">
    <source>
        <dbReference type="ARBA" id="ARBA00023136"/>
    </source>
</evidence>
<comment type="subcellular location">
    <subcellularLocation>
        <location evidence="1">Membrane</location>
        <topology evidence="1">Lipid-anchor</topology>
    </subcellularLocation>
</comment>
<dbReference type="RefSeq" id="WP_033490450.1">
    <property type="nucleotide sequence ID" value="NZ_CP006018.1"/>
</dbReference>
<evidence type="ECO:0000256" key="1">
    <source>
        <dbReference type="ARBA" id="ARBA00004635"/>
    </source>
</evidence>
<protein>
    <submittedName>
        <fullName evidence="7">D-methionine ABC transporter</fullName>
    </submittedName>
</protein>
<dbReference type="KEGG" id="bii:BINDI_0934"/>
<dbReference type="Gene3D" id="3.40.190.10">
    <property type="entry name" value="Periplasmic binding protein-like II"/>
    <property type="match status" value="2"/>
</dbReference>
<dbReference type="PANTHER" id="PTHR30429">
    <property type="entry name" value="D-METHIONINE-BINDING LIPOPROTEIN METQ"/>
    <property type="match status" value="1"/>
</dbReference>
<dbReference type="EMBL" id="CP006018">
    <property type="protein sequence ID" value="AIC92198.1"/>
    <property type="molecule type" value="Genomic_DNA"/>
</dbReference>
<keyword evidence="5" id="KW-0564">Palmitate</keyword>
<comment type="similarity">
    <text evidence="2">Belongs to the NlpA lipoprotein family.</text>
</comment>
<dbReference type="InterPro" id="IPR004872">
    <property type="entry name" value="Lipoprotein_NlpA"/>
</dbReference>
<dbReference type="Pfam" id="PF03180">
    <property type="entry name" value="Lipoprotein_9"/>
    <property type="match status" value="1"/>
</dbReference>
<sequence length="292" mass="32297">MAQTKRTGRKSRAKKELAVLSLVMMLLLAAVVGVDLHLDRTGAGAQTVTIGVIGSSDDQIWKAVQQELDRRNEYIRIRLKPFQDAIYVNQATANREVDLNAAQHYAYLEDDARTNHYKLSVIGDTYISPMNLYSRRYSKPSQFQDGDKVAIPNNATNMGRALKVLADAKLIGLRDPKATNPLPEDVVENPKHLRLEQVDPAGILNLLPDYAGGVTNANFVVDAGMSVHDAIHEVPYDLQNPANKPYINIIVTTSDQKDNPTYAKVVKAYHSKLVADTITRVYKGACVPAFKV</sequence>
<evidence type="ECO:0000256" key="5">
    <source>
        <dbReference type="ARBA" id="ARBA00023139"/>
    </source>
</evidence>